<evidence type="ECO:0000256" key="1">
    <source>
        <dbReference type="SAM" id="MobiDB-lite"/>
    </source>
</evidence>
<accession>A0A9N7YJS8</accession>
<gene>
    <name evidence="2" type="ORF">PLEPLA_LOCUS14707</name>
</gene>
<evidence type="ECO:0000313" key="3">
    <source>
        <dbReference type="Proteomes" id="UP001153269"/>
    </source>
</evidence>
<dbReference type="Proteomes" id="UP001153269">
    <property type="component" value="Unassembled WGS sequence"/>
</dbReference>
<dbReference type="AlphaFoldDB" id="A0A9N7YJS8"/>
<name>A0A9N7YJS8_PLEPL</name>
<dbReference type="EMBL" id="CADEAL010000913">
    <property type="protein sequence ID" value="CAB1426769.1"/>
    <property type="molecule type" value="Genomic_DNA"/>
</dbReference>
<organism evidence="2 3">
    <name type="scientific">Pleuronectes platessa</name>
    <name type="common">European plaice</name>
    <dbReference type="NCBI Taxonomy" id="8262"/>
    <lineage>
        <taxon>Eukaryota</taxon>
        <taxon>Metazoa</taxon>
        <taxon>Chordata</taxon>
        <taxon>Craniata</taxon>
        <taxon>Vertebrata</taxon>
        <taxon>Euteleostomi</taxon>
        <taxon>Actinopterygii</taxon>
        <taxon>Neopterygii</taxon>
        <taxon>Teleostei</taxon>
        <taxon>Neoteleostei</taxon>
        <taxon>Acanthomorphata</taxon>
        <taxon>Carangaria</taxon>
        <taxon>Pleuronectiformes</taxon>
        <taxon>Pleuronectoidei</taxon>
        <taxon>Pleuronectidae</taxon>
        <taxon>Pleuronectes</taxon>
    </lineage>
</organism>
<keyword evidence="3" id="KW-1185">Reference proteome</keyword>
<evidence type="ECO:0000313" key="2">
    <source>
        <dbReference type="EMBL" id="CAB1426769.1"/>
    </source>
</evidence>
<feature type="region of interest" description="Disordered" evidence="1">
    <location>
        <begin position="170"/>
        <end position="191"/>
    </location>
</feature>
<comment type="caution">
    <text evidence="2">The sequence shown here is derived from an EMBL/GenBank/DDBJ whole genome shotgun (WGS) entry which is preliminary data.</text>
</comment>
<reference evidence="2" key="1">
    <citation type="submission" date="2020-03" db="EMBL/GenBank/DDBJ databases">
        <authorList>
            <person name="Weist P."/>
        </authorList>
    </citation>
    <scope>NUCLEOTIDE SEQUENCE</scope>
</reference>
<protein>
    <submittedName>
        <fullName evidence="2">Uncharacterized protein</fullName>
    </submittedName>
</protein>
<feature type="compositionally biased region" description="Low complexity" evidence="1">
    <location>
        <begin position="170"/>
        <end position="182"/>
    </location>
</feature>
<sequence length="191" mass="21150">MEVHVENLCSGPSLAFRLQDSSLSVSAKSENLHHIRKRLRMKKIFQMSSMLLSIRQQQILSIRSDLLASEQTCTLAPVAPEALSSSSPSDMEVHVENLCSGPSLAFRLQDSYLSASAKSENLHHIRKRLRMKKIFQMSSMLLSIRQQQILSIRSDLLASEQTCTLAPVAPEALSSSSPSGSLIRGSIWQTT</sequence>
<proteinExistence type="predicted"/>